<dbReference type="PROSITE" id="PS00409">
    <property type="entry name" value="PROKAR_NTER_METHYL"/>
    <property type="match status" value="1"/>
</dbReference>
<comment type="subcellular location">
    <subcellularLocation>
        <location evidence="1">Cell inner membrane</location>
        <topology evidence="1">Single-pass membrane protein</topology>
    </subcellularLocation>
</comment>
<feature type="domain" description="General secretion pathway GspH" evidence="12">
    <location>
        <begin position="55"/>
        <end position="163"/>
    </location>
</feature>
<dbReference type="SUPFAM" id="SSF54523">
    <property type="entry name" value="Pili subunits"/>
    <property type="match status" value="1"/>
</dbReference>
<feature type="transmembrane region" description="Helical" evidence="11">
    <location>
        <begin position="12"/>
        <end position="40"/>
    </location>
</feature>
<evidence type="ECO:0000256" key="10">
    <source>
        <dbReference type="ARBA" id="ARBA00030775"/>
    </source>
</evidence>
<keyword evidence="7 11" id="KW-1133">Transmembrane helix</keyword>
<dbReference type="Pfam" id="PF12019">
    <property type="entry name" value="GspH"/>
    <property type="match status" value="1"/>
</dbReference>
<evidence type="ECO:0000256" key="9">
    <source>
        <dbReference type="ARBA" id="ARBA00025772"/>
    </source>
</evidence>
<evidence type="ECO:0000256" key="7">
    <source>
        <dbReference type="ARBA" id="ARBA00022989"/>
    </source>
</evidence>
<evidence type="ECO:0000259" key="12">
    <source>
        <dbReference type="Pfam" id="PF12019"/>
    </source>
</evidence>
<evidence type="ECO:0000256" key="1">
    <source>
        <dbReference type="ARBA" id="ARBA00004377"/>
    </source>
</evidence>
<name>A0ABU1XRV4_9GAMM</name>
<evidence type="ECO:0000256" key="3">
    <source>
        <dbReference type="ARBA" id="ARBA00022475"/>
    </source>
</evidence>
<comment type="caution">
    <text evidence="13">The sequence shown here is derived from an EMBL/GenBank/DDBJ whole genome shotgun (WGS) entry which is preliminary data.</text>
</comment>
<keyword evidence="8 11" id="KW-0472">Membrane</keyword>
<dbReference type="Proteomes" id="UP001256588">
    <property type="component" value="Unassembled WGS sequence"/>
</dbReference>
<evidence type="ECO:0000256" key="8">
    <source>
        <dbReference type="ARBA" id="ARBA00023136"/>
    </source>
</evidence>
<dbReference type="InterPro" id="IPR012902">
    <property type="entry name" value="N_methyl_site"/>
</dbReference>
<dbReference type="Pfam" id="PF07963">
    <property type="entry name" value="N_methyl"/>
    <property type="match status" value="1"/>
</dbReference>
<organism evidence="13 14">
    <name type="scientific">Luteimonas terrae</name>
    <dbReference type="NCBI Taxonomy" id="1530191"/>
    <lineage>
        <taxon>Bacteria</taxon>
        <taxon>Pseudomonadati</taxon>
        <taxon>Pseudomonadota</taxon>
        <taxon>Gammaproteobacteria</taxon>
        <taxon>Lysobacterales</taxon>
        <taxon>Lysobacteraceae</taxon>
        <taxon>Luteimonas</taxon>
    </lineage>
</organism>
<evidence type="ECO:0000313" key="14">
    <source>
        <dbReference type="Proteomes" id="UP001256588"/>
    </source>
</evidence>
<keyword evidence="14" id="KW-1185">Reference proteome</keyword>
<evidence type="ECO:0000256" key="11">
    <source>
        <dbReference type="SAM" id="Phobius"/>
    </source>
</evidence>
<dbReference type="NCBIfam" id="TIGR02532">
    <property type="entry name" value="IV_pilin_GFxxxE"/>
    <property type="match status" value="1"/>
</dbReference>
<keyword evidence="3" id="KW-1003">Cell membrane</keyword>
<sequence length="177" mass="17653">MKGSVRGPSGRGGAAGFTLVELMVTVAVIGILTVVAVPAMTGLINNSRISGLSGEVVSAVQLARSEAVRRNARVTLCASGDGATCSDSADWSRWIVQAPDNTSGGTDVVLDGTAPGNAQVSGPAGRIVFRPSGLVVSQAQLTVCVPTTNPANNQRVVAVVLSGSPVTTRANGAGACP</sequence>
<reference evidence="13 14" key="1">
    <citation type="submission" date="2023-07" db="EMBL/GenBank/DDBJ databases">
        <title>Sorghum-associated microbial communities from plants grown in Nebraska, USA.</title>
        <authorList>
            <person name="Schachtman D."/>
        </authorList>
    </citation>
    <scope>NUCLEOTIDE SEQUENCE [LARGE SCALE GENOMIC DNA]</scope>
    <source>
        <strain evidence="13 14">4099</strain>
    </source>
</reference>
<dbReference type="InterPro" id="IPR045584">
    <property type="entry name" value="Pilin-like"/>
</dbReference>
<evidence type="ECO:0000313" key="13">
    <source>
        <dbReference type="EMBL" id="MDR7191491.1"/>
    </source>
</evidence>
<evidence type="ECO:0000256" key="4">
    <source>
        <dbReference type="ARBA" id="ARBA00022481"/>
    </source>
</evidence>
<dbReference type="RefSeq" id="WP_310231772.1">
    <property type="nucleotide sequence ID" value="NZ_JAVDWO010000001.1"/>
</dbReference>
<protein>
    <recommendedName>
        <fullName evidence="2">Type II secretion system protein H</fullName>
    </recommendedName>
    <alternativeName>
        <fullName evidence="10">General secretion pathway protein H</fullName>
    </alternativeName>
</protein>
<accession>A0ABU1XRV4</accession>
<dbReference type="Gene3D" id="3.55.40.10">
    <property type="entry name" value="minor pseudopilin epsh domain"/>
    <property type="match status" value="1"/>
</dbReference>
<proteinExistence type="inferred from homology"/>
<evidence type="ECO:0000256" key="2">
    <source>
        <dbReference type="ARBA" id="ARBA00021549"/>
    </source>
</evidence>
<dbReference type="InterPro" id="IPR022346">
    <property type="entry name" value="T2SS_GspH"/>
</dbReference>
<keyword evidence="4" id="KW-0488">Methylation</keyword>
<evidence type="ECO:0000256" key="5">
    <source>
        <dbReference type="ARBA" id="ARBA00022519"/>
    </source>
</evidence>
<gene>
    <name evidence="13" type="ORF">J2W68_000193</name>
</gene>
<keyword evidence="6 11" id="KW-0812">Transmembrane</keyword>
<dbReference type="EMBL" id="JAVDWO010000001">
    <property type="protein sequence ID" value="MDR7191491.1"/>
    <property type="molecule type" value="Genomic_DNA"/>
</dbReference>
<comment type="similarity">
    <text evidence="9">Belongs to the GSP H family.</text>
</comment>
<evidence type="ECO:0000256" key="6">
    <source>
        <dbReference type="ARBA" id="ARBA00022692"/>
    </source>
</evidence>
<keyword evidence="5" id="KW-0997">Cell inner membrane</keyword>